<dbReference type="InterPro" id="IPR036271">
    <property type="entry name" value="Tet_transcr_reg_TetR-rel_C_sf"/>
</dbReference>
<name>A0A3Q9BS96_9BURK</name>
<dbReference type="InterPro" id="IPR001647">
    <property type="entry name" value="HTH_TetR"/>
</dbReference>
<evidence type="ECO:0000256" key="3">
    <source>
        <dbReference type="ARBA" id="ARBA00023163"/>
    </source>
</evidence>
<evidence type="ECO:0000256" key="1">
    <source>
        <dbReference type="ARBA" id="ARBA00023015"/>
    </source>
</evidence>
<dbReference type="Pfam" id="PF16925">
    <property type="entry name" value="TetR_C_13"/>
    <property type="match status" value="1"/>
</dbReference>
<dbReference type="PROSITE" id="PS50977">
    <property type="entry name" value="HTH_TETR_2"/>
    <property type="match status" value="1"/>
</dbReference>
<feature type="domain" description="HTH tetR-type" evidence="5">
    <location>
        <begin position="6"/>
        <end position="66"/>
    </location>
</feature>
<proteinExistence type="predicted"/>
<protein>
    <submittedName>
        <fullName evidence="6">TetR/AcrR family transcriptional regulator</fullName>
    </submittedName>
</protein>
<dbReference type="EMBL" id="CP034464">
    <property type="protein sequence ID" value="AZP13346.1"/>
    <property type="molecule type" value="Genomic_DNA"/>
</dbReference>
<dbReference type="Gene3D" id="1.10.357.10">
    <property type="entry name" value="Tetracycline Repressor, domain 2"/>
    <property type="match status" value="1"/>
</dbReference>
<dbReference type="InterPro" id="IPR011075">
    <property type="entry name" value="TetR_C"/>
</dbReference>
<feature type="DNA-binding region" description="H-T-H motif" evidence="4">
    <location>
        <begin position="29"/>
        <end position="48"/>
    </location>
</feature>
<gene>
    <name evidence="6" type="ORF">EJN92_15905</name>
</gene>
<sequence length="197" mass="21704">MNTPRTNVRQHILDTAKPIILGKGFSVVGLNEVLSAAAVPKGSFYHYFKSKELFGEALLESYFSDYLEYLDKLLNNQALPAAERLMSYWRGWLESQASCDMQGKCLAVKLGGEVSDLSEAMRLALHQGTDQIIDRLAVCIDAAMADGSLSGKIDAHHTAQTLYEMWLGATLLSKMRRDRSAMDGAMLATLSLLNLAK</sequence>
<dbReference type="AlphaFoldDB" id="A0A3Q9BS96"/>
<dbReference type="PANTHER" id="PTHR47506:SF6">
    <property type="entry name" value="HTH-TYPE TRANSCRIPTIONAL REPRESSOR NEMR"/>
    <property type="match status" value="1"/>
</dbReference>
<keyword evidence="2 4" id="KW-0238">DNA-binding</keyword>
<dbReference type="SUPFAM" id="SSF48498">
    <property type="entry name" value="Tetracyclin repressor-like, C-terminal domain"/>
    <property type="match status" value="1"/>
</dbReference>
<evidence type="ECO:0000259" key="5">
    <source>
        <dbReference type="PROSITE" id="PS50977"/>
    </source>
</evidence>
<evidence type="ECO:0000313" key="6">
    <source>
        <dbReference type="EMBL" id="AZP13346.1"/>
    </source>
</evidence>
<dbReference type="GO" id="GO:0003677">
    <property type="term" value="F:DNA binding"/>
    <property type="evidence" value="ECO:0007669"/>
    <property type="project" value="UniProtKB-UniRule"/>
</dbReference>
<evidence type="ECO:0000313" key="7">
    <source>
        <dbReference type="Proteomes" id="UP000275663"/>
    </source>
</evidence>
<dbReference type="PRINTS" id="PR00455">
    <property type="entry name" value="HTHTETR"/>
</dbReference>
<organism evidence="6 7">
    <name type="scientific">Undibacterium parvum</name>
    <dbReference type="NCBI Taxonomy" id="401471"/>
    <lineage>
        <taxon>Bacteria</taxon>
        <taxon>Pseudomonadati</taxon>
        <taxon>Pseudomonadota</taxon>
        <taxon>Betaproteobacteria</taxon>
        <taxon>Burkholderiales</taxon>
        <taxon>Oxalobacteraceae</taxon>
        <taxon>Undibacterium</taxon>
    </lineage>
</organism>
<evidence type="ECO:0000256" key="2">
    <source>
        <dbReference type="ARBA" id="ARBA00023125"/>
    </source>
</evidence>
<reference evidence="6 7" key="1">
    <citation type="journal article" date="2011" name="Int. J. Syst. Evol. Microbiol.">
        <title>Description of Undibacterium oligocarboniphilum sp. nov., isolated from purified water, and Undibacterium pigrum strain CCUG 49012 as the type strain of Undibacterium parvum sp. nov., and emended descriptions of the genus Undibacterium and the species Undibacterium pigrum.</title>
        <authorList>
            <person name="Eder W."/>
            <person name="Wanner G."/>
            <person name="Ludwig W."/>
            <person name="Busse H.J."/>
            <person name="Ziemke-Kageler F."/>
            <person name="Lang E."/>
        </authorList>
    </citation>
    <scope>NUCLEOTIDE SEQUENCE [LARGE SCALE GENOMIC DNA]</scope>
    <source>
        <strain evidence="6 7">DSM 23061</strain>
    </source>
</reference>
<dbReference type="OrthoDB" id="9809772at2"/>
<evidence type="ECO:0000256" key="4">
    <source>
        <dbReference type="PROSITE-ProRule" id="PRU00335"/>
    </source>
</evidence>
<keyword evidence="3" id="KW-0804">Transcription</keyword>
<dbReference type="Proteomes" id="UP000275663">
    <property type="component" value="Chromosome"/>
</dbReference>
<dbReference type="Pfam" id="PF00440">
    <property type="entry name" value="TetR_N"/>
    <property type="match status" value="1"/>
</dbReference>
<dbReference type="PANTHER" id="PTHR47506">
    <property type="entry name" value="TRANSCRIPTIONAL REGULATORY PROTEIN"/>
    <property type="match status" value="1"/>
</dbReference>
<dbReference type="SUPFAM" id="SSF46689">
    <property type="entry name" value="Homeodomain-like"/>
    <property type="match status" value="1"/>
</dbReference>
<dbReference type="InterPro" id="IPR009057">
    <property type="entry name" value="Homeodomain-like_sf"/>
</dbReference>
<accession>A0A3Q9BS96</accession>
<keyword evidence="1" id="KW-0805">Transcription regulation</keyword>
<dbReference type="RefSeq" id="WP_126128719.1">
    <property type="nucleotide sequence ID" value="NZ_CP034464.1"/>
</dbReference>
<dbReference type="KEGG" id="upv:EJN92_15905"/>
<keyword evidence="7" id="KW-1185">Reference proteome</keyword>